<dbReference type="SUPFAM" id="SSF53623">
    <property type="entry name" value="MurD-like peptide ligases, catalytic domain"/>
    <property type="match status" value="1"/>
</dbReference>
<dbReference type="Gene3D" id="3.90.190.20">
    <property type="entry name" value="Mur ligase, C-terminal domain"/>
    <property type="match status" value="1"/>
</dbReference>
<dbReference type="EMBL" id="CACVAX010000013">
    <property type="protein sequence ID" value="CAA6806139.1"/>
    <property type="molecule type" value="Genomic_DNA"/>
</dbReference>
<dbReference type="InterPro" id="IPR005758">
    <property type="entry name" value="UDP-N-AcMur_Ala_ligase_MurC"/>
</dbReference>
<keyword evidence="6" id="KW-0132">Cell division</keyword>
<dbReference type="UniPathway" id="UPA00219"/>
<dbReference type="GO" id="GO:0009252">
    <property type="term" value="P:peptidoglycan biosynthetic process"/>
    <property type="evidence" value="ECO:0007669"/>
    <property type="project" value="UniProtKB-UniRule"/>
</dbReference>
<dbReference type="Pfam" id="PF08245">
    <property type="entry name" value="Mur_ligase_M"/>
    <property type="match status" value="1"/>
</dbReference>
<dbReference type="AlphaFoldDB" id="A0A6S6SLX3"/>
<evidence type="ECO:0000256" key="4">
    <source>
        <dbReference type="ARBA" id="ARBA00022490"/>
    </source>
</evidence>
<evidence type="ECO:0000256" key="3">
    <source>
        <dbReference type="ARBA" id="ARBA00012211"/>
    </source>
</evidence>
<accession>A0A6S6SLX3</accession>
<dbReference type="InterPro" id="IPR013221">
    <property type="entry name" value="Mur_ligase_cen"/>
</dbReference>
<feature type="domain" description="Mur ligase central" evidence="17">
    <location>
        <begin position="111"/>
        <end position="215"/>
    </location>
</feature>
<evidence type="ECO:0000259" key="17">
    <source>
        <dbReference type="Pfam" id="PF08245"/>
    </source>
</evidence>
<comment type="pathway">
    <text evidence="2">Cell wall biogenesis; peptidoglycan biosynthesis.</text>
</comment>
<dbReference type="Gene3D" id="3.40.50.720">
    <property type="entry name" value="NAD(P)-binding Rossmann-like Domain"/>
    <property type="match status" value="1"/>
</dbReference>
<dbReference type="GO" id="GO:0008763">
    <property type="term" value="F:UDP-N-acetylmuramate-L-alanine ligase activity"/>
    <property type="evidence" value="ECO:0007669"/>
    <property type="project" value="UniProtKB-UniRule"/>
</dbReference>
<sequence length="442" mass="49438">MAVEAQKIHFIGIGGIGLSALAKLLSNAGHKISGSDIKQTEITNDLALNFGAKITIPHHADAVEGIDKIIYSAAVRPNNPEYQKAQELGIELLSRKESLIDILGDKEVYAVGGAHGKSTTSAMLSSIIPNSNALIGAISKEFGSNVRYAQNNKVVFEADESDESFLNSNPHLAIVTNVEPEHMEYYEYDEERFYNAYKNFLNLAKVRIINAEDDFLASLDIPSIKLYPSKDIKNIEFILVQGEPHTRFTLKDLGNFEVFGFGNHIALDAALAILGALEMGEEIEKIRTNLLNYKGIKKRFDIVQNHENCVVIDDYGHHPTEIKVTMESLKSYQKLRGFNKLYVIWQPHKYSRTLDNLQGFVECFEGVDELVILPIWAAGELKVDIDLKGAFSRYKLHMADSITRKDGVVQVIQDNNIIKEYREDLITAFGAGDITYQIRGEN</sequence>
<dbReference type="PANTHER" id="PTHR43445">
    <property type="entry name" value="UDP-N-ACETYLMURAMATE--L-ALANINE LIGASE-RELATED"/>
    <property type="match status" value="1"/>
</dbReference>
<evidence type="ECO:0000259" key="16">
    <source>
        <dbReference type="Pfam" id="PF02875"/>
    </source>
</evidence>
<gene>
    <name evidence="18" type="ORF">HELGO_WM3159</name>
</gene>
<dbReference type="GO" id="GO:0005737">
    <property type="term" value="C:cytoplasm"/>
    <property type="evidence" value="ECO:0007669"/>
    <property type="project" value="UniProtKB-SubCell"/>
</dbReference>
<proteinExistence type="predicted"/>
<evidence type="ECO:0000256" key="7">
    <source>
        <dbReference type="ARBA" id="ARBA00022741"/>
    </source>
</evidence>
<keyword evidence="8" id="KW-0067">ATP-binding</keyword>
<comment type="catalytic activity">
    <reaction evidence="13">
        <text>UDP-N-acetyl-alpha-D-muramate + L-alanine + ATP = UDP-N-acetyl-alpha-D-muramoyl-L-alanine + ADP + phosphate + H(+)</text>
        <dbReference type="Rhea" id="RHEA:23372"/>
        <dbReference type="ChEBI" id="CHEBI:15378"/>
        <dbReference type="ChEBI" id="CHEBI:30616"/>
        <dbReference type="ChEBI" id="CHEBI:43474"/>
        <dbReference type="ChEBI" id="CHEBI:57972"/>
        <dbReference type="ChEBI" id="CHEBI:70757"/>
        <dbReference type="ChEBI" id="CHEBI:83898"/>
        <dbReference type="ChEBI" id="CHEBI:456216"/>
        <dbReference type="EC" id="6.3.2.8"/>
    </reaction>
</comment>
<dbReference type="GO" id="GO:0008360">
    <property type="term" value="P:regulation of cell shape"/>
    <property type="evidence" value="ECO:0007669"/>
    <property type="project" value="UniProtKB-KW"/>
</dbReference>
<dbReference type="InterPro" id="IPR036565">
    <property type="entry name" value="Mur-like_cat_sf"/>
</dbReference>
<dbReference type="GO" id="GO:0005524">
    <property type="term" value="F:ATP binding"/>
    <property type="evidence" value="ECO:0007669"/>
    <property type="project" value="UniProtKB-KW"/>
</dbReference>
<evidence type="ECO:0000256" key="5">
    <source>
        <dbReference type="ARBA" id="ARBA00022598"/>
    </source>
</evidence>
<evidence type="ECO:0000256" key="1">
    <source>
        <dbReference type="ARBA" id="ARBA00004496"/>
    </source>
</evidence>
<keyword evidence="10" id="KW-0573">Peptidoglycan synthesis</keyword>
<organism evidence="18">
    <name type="scientific">uncultured Sulfurovum sp</name>
    <dbReference type="NCBI Taxonomy" id="269237"/>
    <lineage>
        <taxon>Bacteria</taxon>
        <taxon>Pseudomonadati</taxon>
        <taxon>Campylobacterota</taxon>
        <taxon>Epsilonproteobacteria</taxon>
        <taxon>Campylobacterales</taxon>
        <taxon>Sulfurovaceae</taxon>
        <taxon>Sulfurovum</taxon>
        <taxon>environmental samples</taxon>
    </lineage>
</organism>
<dbReference type="InterPro" id="IPR004101">
    <property type="entry name" value="Mur_ligase_C"/>
</dbReference>
<dbReference type="SUPFAM" id="SSF53244">
    <property type="entry name" value="MurD-like peptide ligases, peptide-binding domain"/>
    <property type="match status" value="1"/>
</dbReference>
<keyword evidence="9" id="KW-0133">Cell shape</keyword>
<dbReference type="InterPro" id="IPR000713">
    <property type="entry name" value="Mur_ligase_N"/>
</dbReference>
<name>A0A6S6SLX3_9BACT</name>
<evidence type="ECO:0000256" key="8">
    <source>
        <dbReference type="ARBA" id="ARBA00022840"/>
    </source>
</evidence>
<keyword evidence="5 18" id="KW-0436">Ligase</keyword>
<evidence type="ECO:0000256" key="13">
    <source>
        <dbReference type="ARBA" id="ARBA00047833"/>
    </source>
</evidence>
<keyword evidence="11" id="KW-0131">Cell cycle</keyword>
<evidence type="ECO:0000256" key="2">
    <source>
        <dbReference type="ARBA" id="ARBA00004752"/>
    </source>
</evidence>
<dbReference type="NCBIfam" id="TIGR01082">
    <property type="entry name" value="murC"/>
    <property type="match status" value="1"/>
</dbReference>
<dbReference type="InterPro" id="IPR036615">
    <property type="entry name" value="Mur_ligase_C_dom_sf"/>
</dbReference>
<dbReference type="GO" id="GO:0071555">
    <property type="term" value="P:cell wall organization"/>
    <property type="evidence" value="ECO:0007669"/>
    <property type="project" value="UniProtKB-KW"/>
</dbReference>
<dbReference type="Pfam" id="PF01225">
    <property type="entry name" value="Mur_ligase"/>
    <property type="match status" value="1"/>
</dbReference>
<keyword evidence="4" id="KW-0963">Cytoplasm</keyword>
<protein>
    <recommendedName>
        <fullName evidence="3 14">UDP-N-acetylmuramate--L-alanine ligase</fullName>
        <ecNumber evidence="3 14">6.3.2.8</ecNumber>
    </recommendedName>
</protein>
<dbReference type="SUPFAM" id="SSF51984">
    <property type="entry name" value="MurCD N-terminal domain"/>
    <property type="match status" value="1"/>
</dbReference>
<feature type="domain" description="Mur ligase C-terminal" evidence="16">
    <location>
        <begin position="299"/>
        <end position="373"/>
    </location>
</feature>
<dbReference type="InterPro" id="IPR050061">
    <property type="entry name" value="MurCDEF_pg_biosynth"/>
</dbReference>
<evidence type="ECO:0000256" key="14">
    <source>
        <dbReference type="NCBIfam" id="TIGR01082"/>
    </source>
</evidence>
<comment type="subcellular location">
    <subcellularLocation>
        <location evidence="1">Cytoplasm</location>
    </subcellularLocation>
</comment>
<dbReference type="Pfam" id="PF02875">
    <property type="entry name" value="Mur_ligase_C"/>
    <property type="match status" value="1"/>
</dbReference>
<dbReference type="GO" id="GO:0051301">
    <property type="term" value="P:cell division"/>
    <property type="evidence" value="ECO:0007669"/>
    <property type="project" value="UniProtKB-KW"/>
</dbReference>
<evidence type="ECO:0000313" key="18">
    <source>
        <dbReference type="EMBL" id="CAA6806139.1"/>
    </source>
</evidence>
<evidence type="ECO:0000256" key="9">
    <source>
        <dbReference type="ARBA" id="ARBA00022960"/>
    </source>
</evidence>
<evidence type="ECO:0000259" key="15">
    <source>
        <dbReference type="Pfam" id="PF01225"/>
    </source>
</evidence>
<reference evidence="18" key="1">
    <citation type="submission" date="2020-01" db="EMBL/GenBank/DDBJ databases">
        <authorList>
            <person name="Meier V. D."/>
            <person name="Meier V D."/>
        </authorList>
    </citation>
    <scope>NUCLEOTIDE SEQUENCE</scope>
    <source>
        <strain evidence="18">HLG_WM_MAG_04</strain>
    </source>
</reference>
<keyword evidence="12" id="KW-0961">Cell wall biogenesis/degradation</keyword>
<evidence type="ECO:0000256" key="10">
    <source>
        <dbReference type="ARBA" id="ARBA00022984"/>
    </source>
</evidence>
<evidence type="ECO:0000256" key="11">
    <source>
        <dbReference type="ARBA" id="ARBA00023306"/>
    </source>
</evidence>
<evidence type="ECO:0000256" key="12">
    <source>
        <dbReference type="ARBA" id="ARBA00023316"/>
    </source>
</evidence>
<dbReference type="EC" id="6.3.2.8" evidence="3 14"/>
<dbReference type="Gene3D" id="3.40.1190.10">
    <property type="entry name" value="Mur-like, catalytic domain"/>
    <property type="match status" value="1"/>
</dbReference>
<keyword evidence="7" id="KW-0547">Nucleotide-binding</keyword>
<dbReference type="PANTHER" id="PTHR43445:SF3">
    <property type="entry name" value="UDP-N-ACETYLMURAMATE--L-ALANINE LIGASE"/>
    <property type="match status" value="1"/>
</dbReference>
<evidence type="ECO:0000256" key="6">
    <source>
        <dbReference type="ARBA" id="ARBA00022618"/>
    </source>
</evidence>
<feature type="domain" description="Mur ligase N-terminal catalytic" evidence="15">
    <location>
        <begin position="7"/>
        <end position="103"/>
    </location>
</feature>